<feature type="transmembrane region" description="Helical" evidence="8">
    <location>
        <begin position="53"/>
        <end position="80"/>
    </location>
</feature>
<dbReference type="InterPro" id="IPR000276">
    <property type="entry name" value="GPCR_Rhodpsn"/>
</dbReference>
<feature type="transmembrane region" description="Helical" evidence="8">
    <location>
        <begin position="146"/>
        <end position="164"/>
    </location>
</feature>
<feature type="domain" description="G-protein coupled receptors family 1 profile" evidence="9">
    <location>
        <begin position="71"/>
        <end position="362"/>
    </location>
</feature>
<evidence type="ECO:0000313" key="11">
    <source>
        <dbReference type="Proteomes" id="UP000735302"/>
    </source>
</evidence>
<dbReference type="AlphaFoldDB" id="A0AAV4C532"/>
<gene>
    <name evidence="10" type="ORF">PoB_005433600</name>
</gene>
<protein>
    <submittedName>
        <fullName evidence="10">Chemosensory receptor a</fullName>
    </submittedName>
</protein>
<evidence type="ECO:0000256" key="5">
    <source>
        <dbReference type="ARBA" id="ARBA00023136"/>
    </source>
</evidence>
<dbReference type="GO" id="GO:0008528">
    <property type="term" value="F:G protein-coupled peptide receptor activity"/>
    <property type="evidence" value="ECO:0007669"/>
    <property type="project" value="InterPro"/>
</dbReference>
<dbReference type="InterPro" id="IPR019427">
    <property type="entry name" value="7TM_GPCR_serpentine_rcpt_Srw"/>
</dbReference>
<name>A0AAV4C532_9GAST</name>
<evidence type="ECO:0000256" key="2">
    <source>
        <dbReference type="ARBA" id="ARBA00022692"/>
    </source>
</evidence>
<evidence type="ECO:0000256" key="4">
    <source>
        <dbReference type="ARBA" id="ARBA00023040"/>
    </source>
</evidence>
<feature type="transmembrane region" description="Helical" evidence="8">
    <location>
        <begin position="176"/>
        <end position="192"/>
    </location>
</feature>
<dbReference type="InterPro" id="IPR017452">
    <property type="entry name" value="GPCR_Rhodpsn_7TM"/>
</dbReference>
<keyword evidence="5 8" id="KW-0472">Membrane</keyword>
<keyword evidence="6 10" id="KW-0675">Receptor</keyword>
<dbReference type="PANTHER" id="PTHR24243:SF230">
    <property type="entry name" value="G-PROTEIN COUPLED RECEPTORS FAMILY 1 PROFILE DOMAIN-CONTAINING PROTEIN"/>
    <property type="match status" value="1"/>
</dbReference>
<dbReference type="PROSITE" id="PS50262">
    <property type="entry name" value="G_PROTEIN_RECEP_F1_2"/>
    <property type="match status" value="1"/>
</dbReference>
<dbReference type="GO" id="GO:0005886">
    <property type="term" value="C:plasma membrane"/>
    <property type="evidence" value="ECO:0007669"/>
    <property type="project" value="TreeGrafter"/>
</dbReference>
<dbReference type="SUPFAM" id="SSF81321">
    <property type="entry name" value="Family A G protein-coupled receptor-like"/>
    <property type="match status" value="1"/>
</dbReference>
<evidence type="ECO:0000256" key="8">
    <source>
        <dbReference type="SAM" id="Phobius"/>
    </source>
</evidence>
<dbReference type="Pfam" id="PF10324">
    <property type="entry name" value="7TM_GPCR_Srw"/>
    <property type="match status" value="1"/>
</dbReference>
<dbReference type="PANTHER" id="PTHR24243">
    <property type="entry name" value="G-PROTEIN COUPLED RECEPTOR"/>
    <property type="match status" value="1"/>
</dbReference>
<accession>A0AAV4C532</accession>
<feature type="transmembrane region" description="Helical" evidence="8">
    <location>
        <begin position="339"/>
        <end position="365"/>
    </location>
</feature>
<evidence type="ECO:0000256" key="3">
    <source>
        <dbReference type="ARBA" id="ARBA00022989"/>
    </source>
</evidence>
<keyword evidence="7" id="KW-0807">Transducer</keyword>
<reference evidence="10 11" key="1">
    <citation type="journal article" date="2021" name="Elife">
        <title>Chloroplast acquisition without the gene transfer in kleptoplastic sea slugs, Plakobranchus ocellatus.</title>
        <authorList>
            <person name="Maeda T."/>
            <person name="Takahashi S."/>
            <person name="Yoshida T."/>
            <person name="Shimamura S."/>
            <person name="Takaki Y."/>
            <person name="Nagai Y."/>
            <person name="Toyoda A."/>
            <person name="Suzuki Y."/>
            <person name="Arimoto A."/>
            <person name="Ishii H."/>
            <person name="Satoh N."/>
            <person name="Nishiyama T."/>
            <person name="Hasebe M."/>
            <person name="Maruyama T."/>
            <person name="Minagawa J."/>
            <person name="Obokata J."/>
            <person name="Shigenobu S."/>
        </authorList>
    </citation>
    <scope>NUCLEOTIDE SEQUENCE [LARGE SCALE GENOMIC DNA]</scope>
</reference>
<proteinExistence type="predicted"/>
<keyword evidence="4" id="KW-0297">G-protein coupled receptor</keyword>
<keyword evidence="2 8" id="KW-0812">Transmembrane</keyword>
<feature type="transmembrane region" description="Helical" evidence="8">
    <location>
        <begin position="228"/>
        <end position="254"/>
    </location>
</feature>
<dbReference type="PRINTS" id="PR00237">
    <property type="entry name" value="GPCRRHODOPSN"/>
</dbReference>
<keyword evidence="3 8" id="KW-1133">Transmembrane helix</keyword>
<evidence type="ECO:0000256" key="7">
    <source>
        <dbReference type="ARBA" id="ARBA00023224"/>
    </source>
</evidence>
<dbReference type="Proteomes" id="UP000735302">
    <property type="component" value="Unassembled WGS sequence"/>
</dbReference>
<comment type="caution">
    <text evidence="10">The sequence shown here is derived from an EMBL/GenBank/DDBJ whole genome shotgun (WGS) entry which is preliminary data.</text>
</comment>
<evidence type="ECO:0000256" key="6">
    <source>
        <dbReference type="ARBA" id="ARBA00023170"/>
    </source>
</evidence>
<keyword evidence="11" id="KW-1185">Reference proteome</keyword>
<evidence type="ECO:0000313" key="10">
    <source>
        <dbReference type="EMBL" id="GFO27831.1"/>
    </source>
</evidence>
<feature type="transmembrane region" description="Helical" evidence="8">
    <location>
        <begin position="122"/>
        <end position="140"/>
    </location>
</feature>
<dbReference type="Gene3D" id="1.20.1070.10">
    <property type="entry name" value="Rhodopsin 7-helix transmembrane proteins"/>
    <property type="match status" value="1"/>
</dbReference>
<feature type="transmembrane region" description="Helical" evidence="8">
    <location>
        <begin position="92"/>
        <end position="115"/>
    </location>
</feature>
<sequence length="386" mass="43260">MPHTEEQNTTLLFRTINLASHNSLQLDEDHSQDPPLLIGEATGLLNEEQYEKVFLFLLCALHVSNITAIIGNSLNIAVFVKLGFSEPSNISLTALAVSDLTGVLLSFSADVIFMLDYEGSNLPFNAINVAFLTSCGLWAFLNRTVAWITAFISFERCLCILVPLKVKRLVTPKRTLLAMLIIGTLTICPYFFSCFRYKLVWIFSQDLNATILDVARVDDKYIILIQKIIFVICGVLQPVLAFLCVIVCTFFLVVHLRKVSTWRKSVTSATVQCGDNSGENAETSQSVTQNRLPSKEDRLVRMVVVIAVIFVVSFTPTCLMLLFAALVDEFSLFGVYKRMYMVCGLSTFLTQSLSGSVNILIYYTMASKFRSALRQLLRLDCEDQKK</sequence>
<dbReference type="EMBL" id="BLXT01005966">
    <property type="protein sequence ID" value="GFO27831.1"/>
    <property type="molecule type" value="Genomic_DNA"/>
</dbReference>
<evidence type="ECO:0000256" key="1">
    <source>
        <dbReference type="ARBA" id="ARBA00004141"/>
    </source>
</evidence>
<organism evidence="10 11">
    <name type="scientific">Plakobranchus ocellatus</name>
    <dbReference type="NCBI Taxonomy" id="259542"/>
    <lineage>
        <taxon>Eukaryota</taxon>
        <taxon>Metazoa</taxon>
        <taxon>Spiralia</taxon>
        <taxon>Lophotrochozoa</taxon>
        <taxon>Mollusca</taxon>
        <taxon>Gastropoda</taxon>
        <taxon>Heterobranchia</taxon>
        <taxon>Euthyneura</taxon>
        <taxon>Panpulmonata</taxon>
        <taxon>Sacoglossa</taxon>
        <taxon>Placobranchoidea</taxon>
        <taxon>Plakobranchidae</taxon>
        <taxon>Plakobranchus</taxon>
    </lineage>
</organism>
<evidence type="ECO:0000259" key="9">
    <source>
        <dbReference type="PROSITE" id="PS50262"/>
    </source>
</evidence>
<feature type="transmembrane region" description="Helical" evidence="8">
    <location>
        <begin position="299"/>
        <end position="327"/>
    </location>
</feature>
<comment type="subcellular location">
    <subcellularLocation>
        <location evidence="1">Membrane</location>
        <topology evidence="1">Multi-pass membrane protein</topology>
    </subcellularLocation>
</comment>